<proteinExistence type="predicted"/>
<keyword evidence="2" id="KW-1185">Reference proteome</keyword>
<organism evidence="1 2">
    <name type="scientific">Gracilibacillus oryzae</name>
    <dbReference type="NCBI Taxonomy" id="1672701"/>
    <lineage>
        <taxon>Bacteria</taxon>
        <taxon>Bacillati</taxon>
        <taxon>Bacillota</taxon>
        <taxon>Bacilli</taxon>
        <taxon>Bacillales</taxon>
        <taxon>Bacillaceae</taxon>
        <taxon>Gracilibacillus</taxon>
    </lineage>
</organism>
<evidence type="ECO:0008006" key="3">
    <source>
        <dbReference type="Google" id="ProtNLM"/>
    </source>
</evidence>
<reference evidence="1 2" key="1">
    <citation type="submission" date="2019-10" db="EMBL/GenBank/DDBJ databases">
        <title>Gracilibacillus sp. nov. isolated from rice seeds.</title>
        <authorList>
            <person name="He S."/>
        </authorList>
    </citation>
    <scope>NUCLEOTIDE SEQUENCE [LARGE SCALE GENOMIC DNA]</scope>
    <source>
        <strain evidence="1 2">TD8</strain>
    </source>
</reference>
<dbReference type="Proteomes" id="UP000480246">
    <property type="component" value="Unassembled WGS sequence"/>
</dbReference>
<evidence type="ECO:0000313" key="2">
    <source>
        <dbReference type="Proteomes" id="UP000480246"/>
    </source>
</evidence>
<dbReference type="AlphaFoldDB" id="A0A7C8GUU9"/>
<gene>
    <name evidence="1" type="ORF">F9U64_03645</name>
</gene>
<dbReference type="RefSeq" id="WP_153401651.1">
    <property type="nucleotide sequence ID" value="NZ_ML762425.1"/>
</dbReference>
<sequence length="688" mass="77560">MNMHTISNNAKAAVSAKTSSNMNLRSGQMIAGKVIELYPNQKAKIQIGGMQVVAQLETALSAKQGYIFRVVSNTNTLHLKKVSNAAIESSQSLDRLLEQLGISSTKNNQQLFSELISKNIPFSRNDAKLITQLLEKFGSNPLNRELLVAMAEKKFPLTEQVFQALQGIAKQNVGNDMKNLMSQLLTFINQSSNSTKTPISQMLISHLNQFLGVSANNGPVPLLTSENSRILFQMLQRTGNIHSEMPLSKFQTLVQQMTHSQTANMQLNTAIETNNQQLLQNQIIQQARPVIQQLLPLFSQNDAELLQNSMQNSQTLKNNSRQVANILMKTNWESANLLTPVNKAYIQQFTSQVLQSHLQTNVKEMLQKQITFNQNEIKNLDMMIRKLNNPAPLNQGMQEIKNILAHSEIVTKSVNSMTKADLEVLQRWIQNSDSTSSQNQQIGEILKKIKLNILSPSELNIAREFILKTDQIIPDQPQSVRDHFLTLIKQFINTSGIQDEVQLLQGSAEQDSFSLKQLLLLSSQSQAPELAGDRMMRLLQTLTGMQLQMLNQDQSLTQINLQVPGHKFNLAEDIRIQFEGKKKEGAKEIDPDFCRVLFHLNLNNIGETIIAMSIQKRVVHLAVYNDQEEVKPVLSLFKPLFKEKLAEVNYQLTSISWKKLKDINGGKSNAIQTNPYEKRTAEGIDFRI</sequence>
<name>A0A7C8GUU9_9BACI</name>
<accession>A0A7C8GUU9</accession>
<dbReference type="EMBL" id="WEID01000015">
    <property type="protein sequence ID" value="KAB8138721.1"/>
    <property type="molecule type" value="Genomic_DNA"/>
</dbReference>
<evidence type="ECO:0000313" key="1">
    <source>
        <dbReference type="EMBL" id="KAB8138721.1"/>
    </source>
</evidence>
<protein>
    <recommendedName>
        <fullName evidence="3">Flagellar hook-length control protein-like C-terminal domain-containing protein</fullName>
    </recommendedName>
</protein>
<comment type="caution">
    <text evidence="1">The sequence shown here is derived from an EMBL/GenBank/DDBJ whole genome shotgun (WGS) entry which is preliminary data.</text>
</comment>
<dbReference type="OrthoDB" id="2351076at2"/>